<name>A0A9W6YQ35_9STRA</name>
<keyword evidence="3" id="KW-1185">Reference proteome</keyword>
<evidence type="ECO:0000313" key="3">
    <source>
        <dbReference type="Proteomes" id="UP001165121"/>
    </source>
</evidence>
<protein>
    <submittedName>
        <fullName evidence="2">Unnamed protein product</fullName>
    </submittedName>
</protein>
<gene>
    <name evidence="2" type="ORF">Pfra01_002989800</name>
</gene>
<sequence length="144" mass="16114">MERAQLRNALPSETSSTESSAFSQWQRARADSLSEAMGIDPPFQCAIQEQVQPQQPQQQVLPQQQQHVPPQPPVYQQQFAPPQNFGLKVPTLKDMKLPLERFSGEEYEGLGAVFKDWGLRFLDELMVAQVISGGDWPGSLKCGC</sequence>
<accession>A0A9W6YQ35</accession>
<dbReference type="EMBL" id="BSXT01018957">
    <property type="protein sequence ID" value="GMG16791.1"/>
    <property type="molecule type" value="Genomic_DNA"/>
</dbReference>
<proteinExistence type="predicted"/>
<evidence type="ECO:0000313" key="2">
    <source>
        <dbReference type="EMBL" id="GMG16791.1"/>
    </source>
</evidence>
<organism evidence="2 3">
    <name type="scientific">Phytophthora fragariaefolia</name>
    <dbReference type="NCBI Taxonomy" id="1490495"/>
    <lineage>
        <taxon>Eukaryota</taxon>
        <taxon>Sar</taxon>
        <taxon>Stramenopiles</taxon>
        <taxon>Oomycota</taxon>
        <taxon>Peronosporomycetes</taxon>
        <taxon>Peronosporales</taxon>
        <taxon>Peronosporaceae</taxon>
        <taxon>Phytophthora</taxon>
    </lineage>
</organism>
<evidence type="ECO:0000256" key="1">
    <source>
        <dbReference type="SAM" id="MobiDB-lite"/>
    </source>
</evidence>
<dbReference type="AlphaFoldDB" id="A0A9W6YQ35"/>
<dbReference type="OrthoDB" id="127694at2759"/>
<dbReference type="Proteomes" id="UP001165121">
    <property type="component" value="Unassembled WGS sequence"/>
</dbReference>
<feature type="region of interest" description="Disordered" evidence="1">
    <location>
        <begin position="49"/>
        <end position="81"/>
    </location>
</feature>
<reference evidence="2" key="1">
    <citation type="submission" date="2023-04" db="EMBL/GenBank/DDBJ databases">
        <title>Phytophthora fragariaefolia NBRC 109709.</title>
        <authorList>
            <person name="Ichikawa N."/>
            <person name="Sato H."/>
            <person name="Tonouchi N."/>
        </authorList>
    </citation>
    <scope>NUCLEOTIDE SEQUENCE</scope>
    <source>
        <strain evidence="2">NBRC 109709</strain>
    </source>
</reference>
<feature type="region of interest" description="Disordered" evidence="1">
    <location>
        <begin position="1"/>
        <end position="33"/>
    </location>
</feature>
<comment type="caution">
    <text evidence="2">The sequence shown here is derived from an EMBL/GenBank/DDBJ whole genome shotgun (WGS) entry which is preliminary data.</text>
</comment>